<evidence type="ECO:0000313" key="1">
    <source>
        <dbReference type="EMBL" id="KAJ3529653.1"/>
    </source>
</evidence>
<organism evidence="1 2">
    <name type="scientific">Phlebia brevispora</name>
    <dbReference type="NCBI Taxonomy" id="194682"/>
    <lineage>
        <taxon>Eukaryota</taxon>
        <taxon>Fungi</taxon>
        <taxon>Dikarya</taxon>
        <taxon>Basidiomycota</taxon>
        <taxon>Agaricomycotina</taxon>
        <taxon>Agaricomycetes</taxon>
        <taxon>Polyporales</taxon>
        <taxon>Meruliaceae</taxon>
        <taxon>Phlebia</taxon>
    </lineage>
</organism>
<name>A0ACC1S0U7_9APHY</name>
<dbReference type="Proteomes" id="UP001148662">
    <property type="component" value="Unassembled WGS sequence"/>
</dbReference>
<comment type="caution">
    <text evidence="1">The sequence shown here is derived from an EMBL/GenBank/DDBJ whole genome shotgun (WGS) entry which is preliminary data.</text>
</comment>
<protein>
    <submittedName>
        <fullName evidence="1">Uncharacterized protein</fullName>
    </submittedName>
</protein>
<dbReference type="EMBL" id="JANHOG010001931">
    <property type="protein sequence ID" value="KAJ3529653.1"/>
    <property type="molecule type" value="Genomic_DNA"/>
</dbReference>
<evidence type="ECO:0000313" key="2">
    <source>
        <dbReference type="Proteomes" id="UP001148662"/>
    </source>
</evidence>
<sequence length="223" mass="25434">MSDNAERPMPRLFLIRHGETEWSLNGRHTGRSDIPLTERGEVKARQMGEQLVGPGKVLDPANLCTVFVSPRIRAHRTFHLLFDHLGKLPDHIITEEVREWDYGKYEGLKPAEIQALNPGWFIWKDGCPGGEGTADMAHRVDCVIDKVREHHRLWLEEGKGSRDVVIVAHGHFNRVFIARWVRFPLSLGTHFNVEPAGMAILSYNHRNLEEPALNALNLYAQIN</sequence>
<proteinExistence type="predicted"/>
<accession>A0ACC1S0U7</accession>
<gene>
    <name evidence="1" type="ORF">NM688_g7828</name>
</gene>
<reference evidence="1" key="1">
    <citation type="submission" date="2022-07" db="EMBL/GenBank/DDBJ databases">
        <title>Genome Sequence of Phlebia brevispora.</title>
        <authorList>
            <person name="Buettner E."/>
        </authorList>
    </citation>
    <scope>NUCLEOTIDE SEQUENCE</scope>
    <source>
        <strain evidence="1">MPL23</strain>
    </source>
</reference>
<keyword evidence="2" id="KW-1185">Reference proteome</keyword>